<keyword evidence="4" id="KW-0720">Serine protease</keyword>
<dbReference type="SMART" id="SM00680">
    <property type="entry name" value="CLIP"/>
    <property type="match status" value="3"/>
</dbReference>
<proteinExistence type="predicted"/>
<evidence type="ECO:0008006" key="10">
    <source>
        <dbReference type="Google" id="ProtNLM"/>
    </source>
</evidence>
<dbReference type="InterPro" id="IPR022700">
    <property type="entry name" value="CLIP"/>
</dbReference>
<dbReference type="InterPro" id="IPR009003">
    <property type="entry name" value="Peptidase_S1_PA"/>
</dbReference>
<dbReference type="InterPro" id="IPR043504">
    <property type="entry name" value="Peptidase_S1_PA_chymotrypsin"/>
</dbReference>
<dbReference type="SUPFAM" id="SSF50494">
    <property type="entry name" value="Trypsin-like serine proteases"/>
    <property type="match status" value="1"/>
</dbReference>
<dbReference type="PROSITE" id="PS50240">
    <property type="entry name" value="TRYPSIN_DOM"/>
    <property type="match status" value="1"/>
</dbReference>
<evidence type="ECO:0000256" key="2">
    <source>
        <dbReference type="ARBA" id="ARBA00022729"/>
    </source>
</evidence>
<evidence type="ECO:0000259" key="7">
    <source>
        <dbReference type="PROSITE" id="PS51888"/>
    </source>
</evidence>
<accession>A0AAN7PF50</accession>
<dbReference type="EMBL" id="JARPUR010000002">
    <property type="protein sequence ID" value="KAK4881501.1"/>
    <property type="molecule type" value="Genomic_DNA"/>
</dbReference>
<dbReference type="Gene3D" id="3.30.1640.30">
    <property type="match status" value="1"/>
</dbReference>
<dbReference type="Proteomes" id="UP001353858">
    <property type="component" value="Unassembled WGS sequence"/>
</dbReference>
<dbReference type="InterPro" id="IPR038565">
    <property type="entry name" value="CLIP_sf"/>
</dbReference>
<keyword evidence="2" id="KW-0732">Signal</keyword>
<evidence type="ECO:0000256" key="3">
    <source>
        <dbReference type="ARBA" id="ARBA00022801"/>
    </source>
</evidence>
<evidence type="ECO:0000259" key="6">
    <source>
        <dbReference type="PROSITE" id="PS50240"/>
    </source>
</evidence>
<name>A0AAN7PF50_9COLE</name>
<organism evidence="8 9">
    <name type="scientific">Aquatica leii</name>
    <dbReference type="NCBI Taxonomy" id="1421715"/>
    <lineage>
        <taxon>Eukaryota</taxon>
        <taxon>Metazoa</taxon>
        <taxon>Ecdysozoa</taxon>
        <taxon>Arthropoda</taxon>
        <taxon>Hexapoda</taxon>
        <taxon>Insecta</taxon>
        <taxon>Pterygota</taxon>
        <taxon>Neoptera</taxon>
        <taxon>Endopterygota</taxon>
        <taxon>Coleoptera</taxon>
        <taxon>Polyphaga</taxon>
        <taxon>Elateriformia</taxon>
        <taxon>Elateroidea</taxon>
        <taxon>Lampyridae</taxon>
        <taxon>Luciolinae</taxon>
        <taxon>Aquatica</taxon>
    </lineage>
</organism>
<evidence type="ECO:0000313" key="8">
    <source>
        <dbReference type="EMBL" id="KAK4881501.1"/>
    </source>
</evidence>
<dbReference type="GO" id="GO:0004252">
    <property type="term" value="F:serine-type endopeptidase activity"/>
    <property type="evidence" value="ECO:0007669"/>
    <property type="project" value="InterPro"/>
</dbReference>
<feature type="domain" description="Clip" evidence="7">
    <location>
        <begin position="130"/>
        <end position="179"/>
    </location>
</feature>
<dbReference type="Pfam" id="PF00089">
    <property type="entry name" value="Trypsin"/>
    <property type="match status" value="1"/>
</dbReference>
<keyword evidence="3" id="KW-0378">Hydrolase</keyword>
<protein>
    <recommendedName>
        <fullName evidence="10">CLIP domain-containing serine protease</fullName>
    </recommendedName>
</protein>
<gene>
    <name evidence="8" type="ORF">RN001_004820</name>
</gene>
<sequence>MLFGFSVAEINTCRENFKCIPLTECNEIKSLIESNNLVNYMQSLSCGYFHEPYVCCARNCETPNGNYGQIKTLNNCPRLKQNEFSNNLSQREFLNDSFVNNTHVCCGIDEDEYKLVEPAPIELPNDLKLSCTTPNGEHANCTHINDCPSYLEAAAEPNKYFQFINDSFCGYWKEPMVCCGSTSYYKETFTNNLPENYQCGLWDTNLHKNIPPWLAVISSTEFVDVCVGVLINHYYVISTTICTGKDHKKLNVRFGECIVNNRFNSQCNNEVALLKPFPLQKFVHADDIGVVLLKLKKFVNAFTTPICLSRGQLPVYQEVQIMGLTRFNNLIINDKGITATTTFTDDCYFGTNFKYICMNSNNINTIRNQSPHQYVVLQLDNGRWYLEGLFNWRSWDESISNYFHAIYVHKFIPWVKSNVS</sequence>
<dbReference type="InterPro" id="IPR001254">
    <property type="entry name" value="Trypsin_dom"/>
</dbReference>
<dbReference type="AlphaFoldDB" id="A0AAN7PF50"/>
<feature type="domain" description="Peptidase S1" evidence="6">
    <location>
        <begin position="212"/>
        <end position="420"/>
    </location>
</feature>
<dbReference type="Pfam" id="PF12032">
    <property type="entry name" value="CLIP"/>
    <property type="match status" value="2"/>
</dbReference>
<keyword evidence="1" id="KW-0645">Protease</keyword>
<evidence type="ECO:0000313" key="9">
    <source>
        <dbReference type="Proteomes" id="UP001353858"/>
    </source>
</evidence>
<evidence type="ECO:0000256" key="1">
    <source>
        <dbReference type="ARBA" id="ARBA00022670"/>
    </source>
</evidence>
<reference evidence="9" key="1">
    <citation type="submission" date="2023-01" db="EMBL/GenBank/DDBJ databases">
        <title>Key to firefly adult light organ development and bioluminescence: homeobox transcription factors regulate luciferase expression and transportation to peroxisome.</title>
        <authorList>
            <person name="Fu X."/>
        </authorList>
    </citation>
    <scope>NUCLEOTIDE SEQUENCE [LARGE SCALE GENOMIC DNA]</scope>
</reference>
<dbReference type="Gene3D" id="2.40.10.10">
    <property type="entry name" value="Trypsin-like serine proteases"/>
    <property type="match status" value="1"/>
</dbReference>
<keyword evidence="5" id="KW-1015">Disulfide bond</keyword>
<keyword evidence="9" id="KW-1185">Reference proteome</keyword>
<comment type="caution">
    <text evidence="8">The sequence shown here is derived from an EMBL/GenBank/DDBJ whole genome shotgun (WGS) entry which is preliminary data.</text>
</comment>
<evidence type="ECO:0000256" key="4">
    <source>
        <dbReference type="ARBA" id="ARBA00022825"/>
    </source>
</evidence>
<dbReference type="GO" id="GO:0006508">
    <property type="term" value="P:proteolysis"/>
    <property type="evidence" value="ECO:0007669"/>
    <property type="project" value="UniProtKB-KW"/>
</dbReference>
<evidence type="ECO:0000256" key="5">
    <source>
        <dbReference type="ARBA" id="ARBA00023157"/>
    </source>
</evidence>
<dbReference type="PROSITE" id="PS51888">
    <property type="entry name" value="CLIP"/>
    <property type="match status" value="1"/>
</dbReference>